<dbReference type="GO" id="GO:0005509">
    <property type="term" value="F:calcium ion binding"/>
    <property type="evidence" value="ECO:0007669"/>
    <property type="project" value="InterPro"/>
</dbReference>
<dbReference type="AlphaFoldDB" id="A0AAE9WBR2"/>
<name>A0AAE9WBR2_9SCHI</name>
<gene>
    <name evidence="2" type="ORF">SOMG_01731</name>
</gene>
<dbReference type="KEGG" id="som:SOMG_01731"/>
<proteinExistence type="predicted"/>
<dbReference type="PROSITE" id="PS50222">
    <property type="entry name" value="EF_HAND_2"/>
    <property type="match status" value="1"/>
</dbReference>
<dbReference type="Gene3D" id="1.10.238.10">
    <property type="entry name" value="EF-hand"/>
    <property type="match status" value="1"/>
</dbReference>
<accession>A0AAE9WBR2</accession>
<reference evidence="2 3" key="1">
    <citation type="journal article" date="2023" name="G3 (Bethesda)">
        <title>A high-quality reference genome for the fission yeast Schizosaccharomyces osmophilus.</title>
        <authorList>
            <person name="Jia G.S."/>
            <person name="Zhang W.C."/>
            <person name="Liang Y."/>
            <person name="Liu X.H."/>
            <person name="Rhind N."/>
            <person name="Pidoux A."/>
            <person name="Brysch-Herzberg M."/>
            <person name="Du L.L."/>
        </authorList>
    </citation>
    <scope>NUCLEOTIDE SEQUENCE [LARGE SCALE GENOMIC DNA]</scope>
    <source>
        <strain evidence="2 3">CBS 15793</strain>
    </source>
</reference>
<sequence>MSSSLAQKHVVMDEEADEAFDLFDITHKGFIDFEDLKRSCSLLGEDLTHDQLQLMLEIAGTNGRVNREEFAQLWFHLS</sequence>
<dbReference type="Pfam" id="PF13499">
    <property type="entry name" value="EF-hand_7"/>
    <property type="match status" value="1"/>
</dbReference>
<evidence type="ECO:0000313" key="2">
    <source>
        <dbReference type="EMBL" id="WBW72531.1"/>
    </source>
</evidence>
<protein>
    <submittedName>
        <fullName evidence="2">EF hand family protein, centrin-like</fullName>
    </submittedName>
</protein>
<evidence type="ECO:0000313" key="3">
    <source>
        <dbReference type="Proteomes" id="UP001212411"/>
    </source>
</evidence>
<dbReference type="SUPFAM" id="SSF47473">
    <property type="entry name" value="EF-hand"/>
    <property type="match status" value="1"/>
</dbReference>
<organism evidence="2 3">
    <name type="scientific">Schizosaccharomyces osmophilus</name>
    <dbReference type="NCBI Taxonomy" id="2545709"/>
    <lineage>
        <taxon>Eukaryota</taxon>
        <taxon>Fungi</taxon>
        <taxon>Dikarya</taxon>
        <taxon>Ascomycota</taxon>
        <taxon>Taphrinomycotina</taxon>
        <taxon>Schizosaccharomycetes</taxon>
        <taxon>Schizosaccharomycetales</taxon>
        <taxon>Schizosaccharomycetaceae</taxon>
        <taxon>Schizosaccharomyces</taxon>
    </lineage>
</organism>
<evidence type="ECO:0000259" key="1">
    <source>
        <dbReference type="PROSITE" id="PS50222"/>
    </source>
</evidence>
<dbReference type="RefSeq" id="XP_056036774.1">
    <property type="nucleotide sequence ID" value="XM_056180524.1"/>
</dbReference>
<feature type="domain" description="EF-hand" evidence="1">
    <location>
        <begin position="11"/>
        <end position="46"/>
    </location>
</feature>
<dbReference type="Proteomes" id="UP001212411">
    <property type="component" value="Chromosome 1"/>
</dbReference>
<keyword evidence="3" id="KW-1185">Reference proteome</keyword>
<dbReference type="GeneID" id="80875213"/>
<dbReference type="InterPro" id="IPR002048">
    <property type="entry name" value="EF_hand_dom"/>
</dbReference>
<dbReference type="CDD" id="cd00051">
    <property type="entry name" value="EFh"/>
    <property type="match status" value="1"/>
</dbReference>
<dbReference type="InterPro" id="IPR011992">
    <property type="entry name" value="EF-hand-dom_pair"/>
</dbReference>
<dbReference type="EMBL" id="CP115611">
    <property type="protein sequence ID" value="WBW72531.1"/>
    <property type="molecule type" value="Genomic_DNA"/>
</dbReference>